<keyword evidence="1" id="KW-0732">Signal</keyword>
<keyword evidence="3" id="KW-1185">Reference proteome</keyword>
<feature type="signal peptide" evidence="1">
    <location>
        <begin position="1"/>
        <end position="33"/>
    </location>
</feature>
<sequence length="180" mass="19266">MPSNPRATQVTAALATAVAGLVTGLAVMPPATAAPLPPAEGGFTGTSSWQCTQVDGVQACARVEYDPKTHRVRAQSWATDQRGGANWTVNAGKTRIVVGDRTNVTPRRTTGPNAPGFRIKHPKVAGRVDNPDTAARRDDDYSRWVGAVAGYYRTTTVVQARAGKRRIQIPVTSGPWTRFQ</sequence>
<reference evidence="2" key="1">
    <citation type="journal article" date="2014" name="Int. J. Syst. Evol. Microbiol.">
        <title>Complete genome sequence of Corynebacterium casei LMG S-19264T (=DSM 44701T), isolated from a smear-ripened cheese.</title>
        <authorList>
            <consortium name="US DOE Joint Genome Institute (JGI-PGF)"/>
            <person name="Walter F."/>
            <person name="Albersmeier A."/>
            <person name="Kalinowski J."/>
            <person name="Ruckert C."/>
        </authorList>
    </citation>
    <scope>NUCLEOTIDE SEQUENCE</scope>
    <source>
        <strain evidence="2">CGMCC 4.7306</strain>
    </source>
</reference>
<dbReference type="EMBL" id="BMMZ01000005">
    <property type="protein sequence ID" value="GGL64933.1"/>
    <property type="molecule type" value="Genomic_DNA"/>
</dbReference>
<evidence type="ECO:0000313" key="3">
    <source>
        <dbReference type="Proteomes" id="UP000613840"/>
    </source>
</evidence>
<reference evidence="2" key="2">
    <citation type="submission" date="2020-09" db="EMBL/GenBank/DDBJ databases">
        <authorList>
            <person name="Sun Q."/>
            <person name="Zhou Y."/>
        </authorList>
    </citation>
    <scope>NUCLEOTIDE SEQUENCE</scope>
    <source>
        <strain evidence="2">CGMCC 4.7306</strain>
    </source>
</reference>
<dbReference type="AlphaFoldDB" id="A0A917W402"/>
<dbReference type="Proteomes" id="UP000613840">
    <property type="component" value="Unassembled WGS sequence"/>
</dbReference>
<gene>
    <name evidence="2" type="ORF">GCM10011575_24150</name>
</gene>
<dbReference type="RefSeq" id="WP_188895604.1">
    <property type="nucleotide sequence ID" value="NZ_BMMZ01000005.1"/>
</dbReference>
<evidence type="ECO:0008006" key="4">
    <source>
        <dbReference type="Google" id="ProtNLM"/>
    </source>
</evidence>
<evidence type="ECO:0000313" key="2">
    <source>
        <dbReference type="EMBL" id="GGL64933.1"/>
    </source>
</evidence>
<proteinExistence type="predicted"/>
<name>A0A917W402_9ACTN</name>
<protein>
    <recommendedName>
        <fullName evidence="4">Peptidase inhibitor family I36</fullName>
    </recommendedName>
</protein>
<organism evidence="2 3">
    <name type="scientific">Microlunatus endophyticus</name>
    <dbReference type="NCBI Taxonomy" id="1716077"/>
    <lineage>
        <taxon>Bacteria</taxon>
        <taxon>Bacillati</taxon>
        <taxon>Actinomycetota</taxon>
        <taxon>Actinomycetes</taxon>
        <taxon>Propionibacteriales</taxon>
        <taxon>Propionibacteriaceae</taxon>
        <taxon>Microlunatus</taxon>
    </lineage>
</organism>
<comment type="caution">
    <text evidence="2">The sequence shown here is derived from an EMBL/GenBank/DDBJ whole genome shotgun (WGS) entry which is preliminary data.</text>
</comment>
<evidence type="ECO:0000256" key="1">
    <source>
        <dbReference type="SAM" id="SignalP"/>
    </source>
</evidence>
<feature type="chain" id="PRO_5036920083" description="Peptidase inhibitor family I36" evidence="1">
    <location>
        <begin position="34"/>
        <end position="180"/>
    </location>
</feature>
<accession>A0A917W402</accession>